<evidence type="ECO:0000313" key="7">
    <source>
        <dbReference type="EMBL" id="CAI9107025.1"/>
    </source>
</evidence>
<reference evidence="7" key="1">
    <citation type="submission" date="2023-03" db="EMBL/GenBank/DDBJ databases">
        <authorList>
            <person name="Julca I."/>
        </authorList>
    </citation>
    <scope>NUCLEOTIDE SEQUENCE</scope>
</reference>
<keyword evidence="4" id="KW-0175">Coiled coil</keyword>
<dbReference type="InterPro" id="IPR046347">
    <property type="entry name" value="bZIP_sf"/>
</dbReference>
<dbReference type="AlphaFoldDB" id="A0AAV1DJ09"/>
<evidence type="ECO:0000256" key="3">
    <source>
        <dbReference type="ARBA" id="ARBA00023242"/>
    </source>
</evidence>
<sequence length="319" mass="35274">MENMDEMMNGRFLSKPPRRPLTMSSPPSTLPAETTIEHAPVVAPADGSMNLVAAGESISVAPPPHGQELTALNLDVLPRVNLEELADGINGMLMQNHANPPPPENNGSLMKMEFVGPSIPTLEEALKIEKSGREPDEEKKLRRTISNRLSAQRSRVKKLNYIAGMKKRIKALEDHMAFLNPTLEMLKLKQAELKNERTVLEQKLNRCMDQSIICNRQIDGNRAEITRLKELLVLKKEHKKMMTSNEIGIPDSTSAIFGVSPPESFTFRTESCTGFNSKQNGALSDALNNNVDHEVGIEQYLNLDALGLSPSTQPTNDTS</sequence>
<keyword evidence="8" id="KW-1185">Reference proteome</keyword>
<dbReference type="EMBL" id="OX459122">
    <property type="protein sequence ID" value="CAI9107025.1"/>
    <property type="molecule type" value="Genomic_DNA"/>
</dbReference>
<dbReference type="PROSITE" id="PS00036">
    <property type="entry name" value="BZIP_BASIC"/>
    <property type="match status" value="1"/>
</dbReference>
<protein>
    <submittedName>
        <fullName evidence="7">OLC1v1006292C1</fullName>
    </submittedName>
</protein>
<dbReference type="GO" id="GO:0003677">
    <property type="term" value="F:DNA binding"/>
    <property type="evidence" value="ECO:0007669"/>
    <property type="project" value="TreeGrafter"/>
</dbReference>
<dbReference type="CDD" id="cd14703">
    <property type="entry name" value="bZIP_plant_RF2"/>
    <property type="match status" value="1"/>
</dbReference>
<organism evidence="7 8">
    <name type="scientific">Oldenlandia corymbosa var. corymbosa</name>
    <dbReference type="NCBI Taxonomy" id="529605"/>
    <lineage>
        <taxon>Eukaryota</taxon>
        <taxon>Viridiplantae</taxon>
        <taxon>Streptophyta</taxon>
        <taxon>Embryophyta</taxon>
        <taxon>Tracheophyta</taxon>
        <taxon>Spermatophyta</taxon>
        <taxon>Magnoliopsida</taxon>
        <taxon>eudicotyledons</taxon>
        <taxon>Gunneridae</taxon>
        <taxon>Pentapetalae</taxon>
        <taxon>asterids</taxon>
        <taxon>lamiids</taxon>
        <taxon>Gentianales</taxon>
        <taxon>Rubiaceae</taxon>
        <taxon>Rubioideae</taxon>
        <taxon>Spermacoceae</taxon>
        <taxon>Hedyotis-Oldenlandia complex</taxon>
        <taxon>Oldenlandia</taxon>
    </lineage>
</organism>
<evidence type="ECO:0000256" key="4">
    <source>
        <dbReference type="SAM" id="Coils"/>
    </source>
</evidence>
<dbReference type="InterPro" id="IPR004827">
    <property type="entry name" value="bZIP"/>
</dbReference>
<dbReference type="InterPro" id="IPR044759">
    <property type="entry name" value="bZIP_RF2"/>
</dbReference>
<feature type="domain" description="BZIP" evidence="6">
    <location>
        <begin position="137"/>
        <end position="200"/>
    </location>
</feature>
<keyword evidence="2" id="KW-0804">Transcription</keyword>
<dbReference type="GO" id="GO:0045893">
    <property type="term" value="P:positive regulation of DNA-templated transcription"/>
    <property type="evidence" value="ECO:0007669"/>
    <property type="project" value="TreeGrafter"/>
</dbReference>
<keyword evidence="3" id="KW-0539">Nucleus</keyword>
<evidence type="ECO:0000313" key="8">
    <source>
        <dbReference type="Proteomes" id="UP001161247"/>
    </source>
</evidence>
<dbReference type="Gene3D" id="1.20.5.170">
    <property type="match status" value="1"/>
</dbReference>
<dbReference type="SMART" id="SM00338">
    <property type="entry name" value="BRLZ"/>
    <property type="match status" value="1"/>
</dbReference>
<proteinExistence type="predicted"/>
<accession>A0AAV1DJ09</accession>
<dbReference type="Proteomes" id="UP001161247">
    <property type="component" value="Chromosome 5"/>
</dbReference>
<dbReference type="Pfam" id="PF00170">
    <property type="entry name" value="bZIP_1"/>
    <property type="match status" value="1"/>
</dbReference>
<evidence type="ECO:0000259" key="6">
    <source>
        <dbReference type="PROSITE" id="PS50217"/>
    </source>
</evidence>
<evidence type="ECO:0000256" key="1">
    <source>
        <dbReference type="ARBA" id="ARBA00023015"/>
    </source>
</evidence>
<gene>
    <name evidence="7" type="ORF">OLC1_LOCUS15431</name>
</gene>
<dbReference type="PANTHER" id="PTHR46391:SF17">
    <property type="entry name" value="BASIC LEUCINE ZIPPER 19-LIKE"/>
    <property type="match status" value="1"/>
</dbReference>
<feature type="coiled-coil region" evidence="4">
    <location>
        <begin position="183"/>
        <end position="210"/>
    </location>
</feature>
<dbReference type="GO" id="GO:0003700">
    <property type="term" value="F:DNA-binding transcription factor activity"/>
    <property type="evidence" value="ECO:0007669"/>
    <property type="project" value="InterPro"/>
</dbReference>
<evidence type="ECO:0000256" key="2">
    <source>
        <dbReference type="ARBA" id="ARBA00023163"/>
    </source>
</evidence>
<feature type="region of interest" description="Disordered" evidence="5">
    <location>
        <begin position="1"/>
        <end position="29"/>
    </location>
</feature>
<feature type="compositionally biased region" description="Low complexity" evidence="5">
    <location>
        <begin position="20"/>
        <end position="29"/>
    </location>
</feature>
<dbReference type="InterPro" id="IPR052483">
    <property type="entry name" value="bZIP_transcription_regulators"/>
</dbReference>
<dbReference type="SUPFAM" id="SSF57959">
    <property type="entry name" value="Leucine zipper domain"/>
    <property type="match status" value="1"/>
</dbReference>
<name>A0AAV1DJ09_OLDCO</name>
<dbReference type="GO" id="GO:0005634">
    <property type="term" value="C:nucleus"/>
    <property type="evidence" value="ECO:0007669"/>
    <property type="project" value="TreeGrafter"/>
</dbReference>
<dbReference type="PROSITE" id="PS50217">
    <property type="entry name" value="BZIP"/>
    <property type="match status" value="1"/>
</dbReference>
<keyword evidence="1" id="KW-0805">Transcription regulation</keyword>
<dbReference type="PANTHER" id="PTHR46391">
    <property type="entry name" value="BASIC LEUCINE ZIPPER 34"/>
    <property type="match status" value="1"/>
</dbReference>
<evidence type="ECO:0000256" key="5">
    <source>
        <dbReference type="SAM" id="MobiDB-lite"/>
    </source>
</evidence>